<sequence length="130" mass="13934">MGQQEPPGGYTGAETTGFVSPAGDSLEGPIDLEVALDLRRPNRYLVRVSGDALREHGILSEDILVTDAAIPPRVGAVAIVMLHGDVVVARLALKDGTWWLQSGRRGRHSVAVPEDAEIWGVATALVRDRM</sequence>
<evidence type="ECO:0000313" key="3">
    <source>
        <dbReference type="EMBL" id="ONG53284.1"/>
    </source>
</evidence>
<dbReference type="Proteomes" id="UP000188879">
    <property type="component" value="Unassembled WGS sequence"/>
</dbReference>
<organism evidence="3 4">
    <name type="scientific">Teichococcus deserti</name>
    <dbReference type="NCBI Taxonomy" id="1817963"/>
    <lineage>
        <taxon>Bacteria</taxon>
        <taxon>Pseudomonadati</taxon>
        <taxon>Pseudomonadota</taxon>
        <taxon>Alphaproteobacteria</taxon>
        <taxon>Acetobacterales</taxon>
        <taxon>Roseomonadaceae</taxon>
        <taxon>Roseomonas</taxon>
    </lineage>
</organism>
<comment type="caution">
    <text evidence="3">The sequence shown here is derived from an EMBL/GenBank/DDBJ whole genome shotgun (WGS) entry which is preliminary data.</text>
</comment>
<evidence type="ECO:0000259" key="2">
    <source>
        <dbReference type="Pfam" id="PF00717"/>
    </source>
</evidence>
<evidence type="ECO:0000313" key="4">
    <source>
        <dbReference type="Proteomes" id="UP000188879"/>
    </source>
</evidence>
<dbReference type="SUPFAM" id="SSF51306">
    <property type="entry name" value="LexA/Signal peptidase"/>
    <property type="match status" value="1"/>
</dbReference>
<dbReference type="InterPro" id="IPR015927">
    <property type="entry name" value="Peptidase_S24_S26A/B/C"/>
</dbReference>
<dbReference type="AlphaFoldDB" id="A0A1V2H3Z0"/>
<evidence type="ECO:0000256" key="1">
    <source>
        <dbReference type="SAM" id="MobiDB-lite"/>
    </source>
</evidence>
<name>A0A1V2H3Z0_9PROT</name>
<accession>A0A1V2H3Z0</accession>
<dbReference type="EMBL" id="MLCO01000105">
    <property type="protein sequence ID" value="ONG53284.1"/>
    <property type="molecule type" value="Genomic_DNA"/>
</dbReference>
<gene>
    <name evidence="3" type="ORF">BKE38_12545</name>
</gene>
<proteinExistence type="predicted"/>
<feature type="region of interest" description="Disordered" evidence="1">
    <location>
        <begin position="1"/>
        <end position="24"/>
    </location>
</feature>
<keyword evidence="4" id="KW-1185">Reference proteome</keyword>
<dbReference type="Gene3D" id="2.10.109.10">
    <property type="entry name" value="Umud Fragment, subunit A"/>
    <property type="match status" value="1"/>
</dbReference>
<dbReference type="Pfam" id="PF00717">
    <property type="entry name" value="Peptidase_S24"/>
    <property type="match status" value="1"/>
</dbReference>
<dbReference type="RefSeq" id="WP_076957699.1">
    <property type="nucleotide sequence ID" value="NZ_MLCO01000105.1"/>
</dbReference>
<reference evidence="3 4" key="1">
    <citation type="submission" date="2016-10" db="EMBL/GenBank/DDBJ databases">
        <title>Draft Genome sequence of Roseomonas sp. strain M3.</title>
        <authorList>
            <person name="Subhash Y."/>
            <person name="Lee S."/>
        </authorList>
    </citation>
    <scope>NUCLEOTIDE SEQUENCE [LARGE SCALE GENOMIC DNA]</scope>
    <source>
        <strain evidence="3 4">M3</strain>
    </source>
</reference>
<dbReference type="OrthoDB" id="9802364at2"/>
<dbReference type="InterPro" id="IPR036286">
    <property type="entry name" value="LexA/Signal_pep-like_sf"/>
</dbReference>
<feature type="domain" description="Peptidase S24/S26A/S26B/S26C" evidence="2">
    <location>
        <begin position="15"/>
        <end position="120"/>
    </location>
</feature>
<protein>
    <submittedName>
        <fullName evidence="3">Error-prone repair protein UmuD</fullName>
    </submittedName>
</protein>